<dbReference type="GO" id="GO:0003700">
    <property type="term" value="F:DNA-binding transcription factor activity"/>
    <property type="evidence" value="ECO:0007669"/>
    <property type="project" value="InterPro"/>
</dbReference>
<dbReference type="EMBL" id="VFOK01000001">
    <property type="protein sequence ID" value="TQL32667.1"/>
    <property type="molecule type" value="Genomic_DNA"/>
</dbReference>
<dbReference type="PRINTS" id="PR00035">
    <property type="entry name" value="HTHGNTR"/>
</dbReference>
<dbReference type="InterPro" id="IPR008920">
    <property type="entry name" value="TF_FadR/GntR_C"/>
</dbReference>
<proteinExistence type="predicted"/>
<dbReference type="Pfam" id="PF07729">
    <property type="entry name" value="FCD"/>
    <property type="match status" value="1"/>
</dbReference>
<sequence>MTSATAGQEPGSSDSPATAGGSRSLRAWEQVVEWVEQRILSGQIRVGDQLPAERELAAQLGLSRSAVREAVRTLQANGVVRSSVGAGPSGGTTVTAVPHHALTRLLRLHVALANFPIDDVTEVRVVLERLSASLASRHAGLTALRRMRETVERMDAEGLSREDFNALDTDFHVAIAEAAGNSLATDLTVAIRESLRLPILAGFKASDDWDSLNAMLRREHHAILDAVEAREPDRAAELVEQHIRSAYERMPSLHGQWRGVADA</sequence>
<protein>
    <submittedName>
        <fullName evidence="6">DNA-binding FadR family transcriptional regulator</fullName>
    </submittedName>
</protein>
<dbReference type="CDD" id="cd07377">
    <property type="entry name" value="WHTH_GntR"/>
    <property type="match status" value="1"/>
</dbReference>
<keyword evidence="1" id="KW-0805">Transcription regulation</keyword>
<dbReference type="Proteomes" id="UP000318336">
    <property type="component" value="Unassembled WGS sequence"/>
</dbReference>
<dbReference type="InterPro" id="IPR011711">
    <property type="entry name" value="GntR_C"/>
</dbReference>
<dbReference type="SUPFAM" id="SSF46785">
    <property type="entry name" value="Winged helix' DNA-binding domain"/>
    <property type="match status" value="1"/>
</dbReference>
<evidence type="ECO:0000256" key="1">
    <source>
        <dbReference type="ARBA" id="ARBA00023015"/>
    </source>
</evidence>
<evidence type="ECO:0000256" key="2">
    <source>
        <dbReference type="ARBA" id="ARBA00023125"/>
    </source>
</evidence>
<evidence type="ECO:0000256" key="3">
    <source>
        <dbReference type="ARBA" id="ARBA00023163"/>
    </source>
</evidence>
<dbReference type="PANTHER" id="PTHR43537">
    <property type="entry name" value="TRANSCRIPTIONAL REGULATOR, GNTR FAMILY"/>
    <property type="match status" value="1"/>
</dbReference>
<dbReference type="GO" id="GO:0003677">
    <property type="term" value="F:DNA binding"/>
    <property type="evidence" value="ECO:0007669"/>
    <property type="project" value="UniProtKB-KW"/>
</dbReference>
<dbReference type="InterPro" id="IPR000524">
    <property type="entry name" value="Tscrpt_reg_HTH_GntR"/>
</dbReference>
<dbReference type="Gene3D" id="1.20.120.530">
    <property type="entry name" value="GntR ligand-binding domain-like"/>
    <property type="match status" value="1"/>
</dbReference>
<evidence type="ECO:0000259" key="5">
    <source>
        <dbReference type="PROSITE" id="PS50949"/>
    </source>
</evidence>
<dbReference type="RefSeq" id="WP_142004728.1">
    <property type="nucleotide sequence ID" value="NZ_CAJTBP010000001.1"/>
</dbReference>
<evidence type="ECO:0000313" key="7">
    <source>
        <dbReference type="Proteomes" id="UP000318336"/>
    </source>
</evidence>
<feature type="domain" description="HTH gntR-type" evidence="5">
    <location>
        <begin position="25"/>
        <end position="97"/>
    </location>
</feature>
<keyword evidence="2 6" id="KW-0238">DNA-binding</keyword>
<accession>A0A542XA06</accession>
<evidence type="ECO:0000256" key="4">
    <source>
        <dbReference type="SAM" id="MobiDB-lite"/>
    </source>
</evidence>
<dbReference type="PANTHER" id="PTHR43537:SF5">
    <property type="entry name" value="UXU OPERON TRANSCRIPTIONAL REGULATOR"/>
    <property type="match status" value="1"/>
</dbReference>
<comment type="caution">
    <text evidence="6">The sequence shown here is derived from an EMBL/GenBank/DDBJ whole genome shotgun (WGS) entry which is preliminary data.</text>
</comment>
<dbReference type="Gene3D" id="1.10.10.10">
    <property type="entry name" value="Winged helix-like DNA-binding domain superfamily/Winged helix DNA-binding domain"/>
    <property type="match status" value="1"/>
</dbReference>
<dbReference type="InterPro" id="IPR036388">
    <property type="entry name" value="WH-like_DNA-bd_sf"/>
</dbReference>
<name>A0A542XA06_9MICO</name>
<organism evidence="6 7">
    <name type="scientific">Barrientosiimonas humi</name>
    <dbReference type="NCBI Taxonomy" id="999931"/>
    <lineage>
        <taxon>Bacteria</taxon>
        <taxon>Bacillati</taxon>
        <taxon>Actinomycetota</taxon>
        <taxon>Actinomycetes</taxon>
        <taxon>Micrococcales</taxon>
        <taxon>Dermacoccaceae</taxon>
        <taxon>Barrientosiimonas</taxon>
    </lineage>
</organism>
<dbReference type="AlphaFoldDB" id="A0A542XA06"/>
<keyword evidence="3" id="KW-0804">Transcription</keyword>
<dbReference type="PROSITE" id="PS50949">
    <property type="entry name" value="HTH_GNTR"/>
    <property type="match status" value="1"/>
</dbReference>
<gene>
    <name evidence="6" type="ORF">FB554_0799</name>
</gene>
<keyword evidence="7" id="KW-1185">Reference proteome</keyword>
<feature type="region of interest" description="Disordered" evidence="4">
    <location>
        <begin position="1"/>
        <end position="22"/>
    </location>
</feature>
<evidence type="ECO:0000313" key="6">
    <source>
        <dbReference type="EMBL" id="TQL32667.1"/>
    </source>
</evidence>
<dbReference type="SMART" id="SM00345">
    <property type="entry name" value="HTH_GNTR"/>
    <property type="match status" value="1"/>
</dbReference>
<dbReference type="SMART" id="SM00895">
    <property type="entry name" value="FCD"/>
    <property type="match status" value="1"/>
</dbReference>
<feature type="compositionally biased region" description="Polar residues" evidence="4">
    <location>
        <begin position="1"/>
        <end position="16"/>
    </location>
</feature>
<reference evidence="6 7" key="1">
    <citation type="submission" date="2019-06" db="EMBL/GenBank/DDBJ databases">
        <title>Sequencing the genomes of 1000 actinobacteria strains.</title>
        <authorList>
            <person name="Klenk H.-P."/>
        </authorList>
    </citation>
    <scope>NUCLEOTIDE SEQUENCE [LARGE SCALE GENOMIC DNA]</scope>
    <source>
        <strain evidence="6 7">DSM 24617</strain>
    </source>
</reference>
<dbReference type="Pfam" id="PF00392">
    <property type="entry name" value="GntR"/>
    <property type="match status" value="1"/>
</dbReference>
<dbReference type="SUPFAM" id="SSF48008">
    <property type="entry name" value="GntR ligand-binding domain-like"/>
    <property type="match status" value="1"/>
</dbReference>
<dbReference type="InterPro" id="IPR036390">
    <property type="entry name" value="WH_DNA-bd_sf"/>
</dbReference>
<dbReference type="OrthoDB" id="3567645at2"/>